<feature type="transmembrane region" description="Helical" evidence="3">
    <location>
        <begin position="354"/>
        <end position="375"/>
    </location>
</feature>
<keyword evidence="3" id="KW-1133">Transmembrane helix</keyword>
<dbReference type="Proteomes" id="UP001596114">
    <property type="component" value="Unassembled WGS sequence"/>
</dbReference>
<name>A0ABW0QQZ8_9GAMM</name>
<dbReference type="SUPFAM" id="SSF48452">
    <property type="entry name" value="TPR-like"/>
    <property type="match status" value="1"/>
</dbReference>
<keyword evidence="3" id="KW-0472">Membrane</keyword>
<evidence type="ECO:0000313" key="5">
    <source>
        <dbReference type="Proteomes" id="UP001596114"/>
    </source>
</evidence>
<feature type="transmembrane region" description="Helical" evidence="3">
    <location>
        <begin position="109"/>
        <end position="127"/>
    </location>
</feature>
<evidence type="ECO:0000256" key="2">
    <source>
        <dbReference type="ARBA" id="ARBA00022803"/>
    </source>
</evidence>
<feature type="transmembrane region" description="Helical" evidence="3">
    <location>
        <begin position="20"/>
        <end position="39"/>
    </location>
</feature>
<accession>A0ABW0QQZ8</accession>
<evidence type="ECO:0000256" key="1">
    <source>
        <dbReference type="ARBA" id="ARBA00022737"/>
    </source>
</evidence>
<feature type="transmembrane region" description="Helical" evidence="3">
    <location>
        <begin position="195"/>
        <end position="213"/>
    </location>
</feature>
<reference evidence="5" key="1">
    <citation type="journal article" date="2019" name="Int. J. Syst. Evol. Microbiol.">
        <title>The Global Catalogue of Microorganisms (GCM) 10K type strain sequencing project: providing services to taxonomists for standard genome sequencing and annotation.</title>
        <authorList>
            <consortium name="The Broad Institute Genomics Platform"/>
            <consortium name="The Broad Institute Genome Sequencing Center for Infectious Disease"/>
            <person name="Wu L."/>
            <person name="Ma J."/>
        </authorList>
    </citation>
    <scope>NUCLEOTIDE SEQUENCE [LARGE SCALE GENOMIC DNA]</scope>
    <source>
        <strain evidence="5">CGMCC 1.16619</strain>
    </source>
</reference>
<dbReference type="EMBL" id="JBHSNF010000002">
    <property type="protein sequence ID" value="MFC5526627.1"/>
    <property type="molecule type" value="Genomic_DNA"/>
</dbReference>
<feature type="transmembrane region" description="Helical" evidence="3">
    <location>
        <begin position="325"/>
        <end position="347"/>
    </location>
</feature>
<organism evidence="4 5">
    <name type="scientific">Rhodanobacter ginsengisoli</name>
    <dbReference type="NCBI Taxonomy" id="418646"/>
    <lineage>
        <taxon>Bacteria</taxon>
        <taxon>Pseudomonadati</taxon>
        <taxon>Pseudomonadota</taxon>
        <taxon>Gammaproteobacteria</taxon>
        <taxon>Lysobacterales</taxon>
        <taxon>Rhodanobacteraceae</taxon>
        <taxon>Rhodanobacter</taxon>
    </lineage>
</organism>
<dbReference type="PANTHER" id="PTHR44227:SF3">
    <property type="entry name" value="PROTEIN O-MANNOSYL-TRANSFERASE TMTC4"/>
    <property type="match status" value="1"/>
</dbReference>
<dbReference type="PANTHER" id="PTHR44227">
    <property type="match status" value="1"/>
</dbReference>
<protein>
    <submittedName>
        <fullName evidence="4">Tetratricopeptide repeat protein</fullName>
    </submittedName>
</protein>
<dbReference type="Gene3D" id="1.25.40.10">
    <property type="entry name" value="Tetratricopeptide repeat domain"/>
    <property type="match status" value="1"/>
</dbReference>
<feature type="transmembrane region" description="Helical" evidence="3">
    <location>
        <begin position="219"/>
        <end position="236"/>
    </location>
</feature>
<feature type="transmembrane region" description="Helical" evidence="3">
    <location>
        <begin position="248"/>
        <end position="270"/>
    </location>
</feature>
<evidence type="ECO:0000256" key="3">
    <source>
        <dbReference type="SAM" id="Phobius"/>
    </source>
</evidence>
<keyword evidence="5" id="KW-1185">Reference proteome</keyword>
<sequence length="684" mass="75839">MRGPSSFGLALGIMHYRIRIPMALALLLSALLLALIVYWPGLQGSFLFDDFGSLPALGNSGPIDHWDVFWRYITSGKADPTGRPLTLLTFLLDAHNWPADPYPFKRTNLLLHLANGSLLYLLLAALGQRLGHDLRRARLAAALGSTLWLLHPLLVSTTLYIVQREAMLPATCGMAGLLLWLHGRQRLEDNRRGAGLVWCALGLGSFTLLGVLAKANGALLPLYALLIEVIVLAPRWPLPARAGRAYRLFLLLFTIVPAAAFLGYLGWTAIHGMLVGGTPGIRPWSYAQRLLTEPRVLLDYLRLLWLPRPFSSGLFNDQYVASTSWLHPATTLPAMLAVFVLIAGAWWQRRRYPALALAILFYFAGQLLESTSIPLELYFEHRNYLPAMLMFWPLGLWLADTRSLLVLKRALMLALPLALAWMTHTRAELWGNPQAQALIWARINPDSPRAQANAADVEMRTGHPQDAIRRLQQLLAKQPDQAQLVFNLIDARCMTGGIDSGDITVARKAMLGTANTGSLLIQWSERSLPLAISLRCPGWSPAVLLSLIDAGLQNPRLTAAGPRQDLIYLRGRIALAQHQPDRALANFVHALDLQVRPGMALQAAALLGAHEYPKQGLSLLDHYEQVRDQTMAPNIGMPMVHAWVLARQDFWPREVDRLRHQLTLDARASSNNTAVPVPLQSTTP</sequence>
<feature type="transmembrane region" description="Helical" evidence="3">
    <location>
        <begin position="139"/>
        <end position="160"/>
    </location>
</feature>
<keyword evidence="1" id="KW-0677">Repeat</keyword>
<keyword evidence="2" id="KW-0802">TPR repeat</keyword>
<feature type="transmembrane region" description="Helical" evidence="3">
    <location>
        <begin position="166"/>
        <end position="183"/>
    </location>
</feature>
<dbReference type="InterPro" id="IPR011990">
    <property type="entry name" value="TPR-like_helical_dom_sf"/>
</dbReference>
<gene>
    <name evidence="4" type="ORF">ACFPPA_12870</name>
</gene>
<keyword evidence="3" id="KW-0812">Transmembrane</keyword>
<comment type="caution">
    <text evidence="4">The sequence shown here is derived from an EMBL/GenBank/DDBJ whole genome shotgun (WGS) entry which is preliminary data.</text>
</comment>
<evidence type="ECO:0000313" key="4">
    <source>
        <dbReference type="EMBL" id="MFC5526627.1"/>
    </source>
</evidence>
<dbReference type="InterPro" id="IPR052346">
    <property type="entry name" value="O-mannosyl-transferase_TMTC"/>
</dbReference>
<proteinExistence type="predicted"/>
<dbReference type="RefSeq" id="WP_377320454.1">
    <property type="nucleotide sequence ID" value="NZ_JBHSNF010000002.1"/>
</dbReference>